<protein>
    <submittedName>
        <fullName evidence="1">Uncharacterized protein</fullName>
    </submittedName>
</protein>
<organism evidence="1 2">
    <name type="scientific">Patagioenas fasciata monilis</name>
    <dbReference type="NCBI Taxonomy" id="372326"/>
    <lineage>
        <taxon>Eukaryota</taxon>
        <taxon>Metazoa</taxon>
        <taxon>Chordata</taxon>
        <taxon>Craniata</taxon>
        <taxon>Vertebrata</taxon>
        <taxon>Euteleostomi</taxon>
        <taxon>Archelosauria</taxon>
        <taxon>Archosauria</taxon>
        <taxon>Dinosauria</taxon>
        <taxon>Saurischia</taxon>
        <taxon>Theropoda</taxon>
        <taxon>Coelurosauria</taxon>
        <taxon>Aves</taxon>
        <taxon>Neognathae</taxon>
        <taxon>Neoaves</taxon>
        <taxon>Columbimorphae</taxon>
        <taxon>Columbiformes</taxon>
        <taxon>Columbidae</taxon>
        <taxon>Patagioenas</taxon>
    </lineage>
</organism>
<evidence type="ECO:0000313" key="2">
    <source>
        <dbReference type="Proteomes" id="UP000190648"/>
    </source>
</evidence>
<comment type="caution">
    <text evidence="1">The sequence shown here is derived from an EMBL/GenBank/DDBJ whole genome shotgun (WGS) entry which is preliminary data.</text>
</comment>
<keyword evidence="2" id="KW-1185">Reference proteome</keyword>
<name>A0A1V4K891_PATFA</name>
<dbReference type="AlphaFoldDB" id="A0A1V4K891"/>
<accession>A0A1V4K891</accession>
<sequence length="71" mass="7892">MSKILEKYFCGSNKGSRIRQIKGRDPVLLRVGLDKLGAESGSSSSSLWGGCCVELREQQRDGVEEFTTRKL</sequence>
<reference evidence="1 2" key="1">
    <citation type="submission" date="2016-02" db="EMBL/GenBank/DDBJ databases">
        <title>Band-tailed pigeon sequencing and assembly.</title>
        <authorList>
            <person name="Soares A.E."/>
            <person name="Novak B.J."/>
            <person name="Rice E.S."/>
            <person name="O'Connell B."/>
            <person name="Chang D."/>
            <person name="Weber S."/>
            <person name="Shapiro B."/>
        </authorList>
    </citation>
    <scope>NUCLEOTIDE SEQUENCE [LARGE SCALE GENOMIC DNA]</scope>
    <source>
        <strain evidence="1">BTP2013</strain>
        <tissue evidence="1">Blood</tissue>
    </source>
</reference>
<evidence type="ECO:0000313" key="1">
    <source>
        <dbReference type="EMBL" id="OPJ80669.1"/>
    </source>
</evidence>
<proteinExistence type="predicted"/>
<dbReference type="EMBL" id="LSYS01004200">
    <property type="protein sequence ID" value="OPJ80669.1"/>
    <property type="molecule type" value="Genomic_DNA"/>
</dbReference>
<dbReference type="Proteomes" id="UP000190648">
    <property type="component" value="Unassembled WGS sequence"/>
</dbReference>
<gene>
    <name evidence="1" type="ORF">AV530_010931</name>
</gene>